<sequence length="266" mass="30420">MYIYIRKIFPVVVCALMLVACGKRVKPVSSNTTSDSAGMHEDEDPRVNVSEIEFQFFKAKAKINYADAVANQTATVDLRIKRDSLIWMSISKLGIEGARVLITRDSAYVIDRMNNSFEVYDFKGLGKRFNFNLSFDIIQAAIFGNLPIAKNRKEKLKVMKDKDYYLLRQKEDSVIVDNYVSIENFKLKKALFIEPATNNSLSLDYENFTLINDVLFPFNSNISLQYKSPQGIYNTVVSIQYTKADVADKELKFPFNPPANRRNGKK</sequence>
<dbReference type="EMBL" id="JASJOS010000005">
    <property type="protein sequence ID" value="MDJ1481546.1"/>
    <property type="molecule type" value="Genomic_DNA"/>
</dbReference>
<organism evidence="1 2">
    <name type="scientific">Xanthocytophaga flava</name>
    <dbReference type="NCBI Taxonomy" id="3048013"/>
    <lineage>
        <taxon>Bacteria</taxon>
        <taxon>Pseudomonadati</taxon>
        <taxon>Bacteroidota</taxon>
        <taxon>Cytophagia</taxon>
        <taxon>Cytophagales</taxon>
        <taxon>Rhodocytophagaceae</taxon>
        <taxon>Xanthocytophaga</taxon>
    </lineage>
</organism>
<evidence type="ECO:0000313" key="2">
    <source>
        <dbReference type="Proteomes" id="UP001241110"/>
    </source>
</evidence>
<gene>
    <name evidence="1" type="ORF">QNI16_13690</name>
</gene>
<dbReference type="AlphaFoldDB" id="A0AAE3U6Q2"/>
<protein>
    <submittedName>
        <fullName evidence="1">DUF4292 domain-containing protein</fullName>
    </submittedName>
</protein>
<name>A0AAE3U6Q2_9BACT</name>
<dbReference type="InterPro" id="IPR025634">
    <property type="entry name" value="DUF4292"/>
</dbReference>
<dbReference type="Pfam" id="PF14125">
    <property type="entry name" value="DUF4292"/>
    <property type="match status" value="1"/>
</dbReference>
<accession>A0AAE3U6Q2</accession>
<evidence type="ECO:0000313" key="1">
    <source>
        <dbReference type="EMBL" id="MDJ1481546.1"/>
    </source>
</evidence>
<dbReference type="RefSeq" id="WP_313979453.1">
    <property type="nucleotide sequence ID" value="NZ_JASJOS010000005.1"/>
</dbReference>
<proteinExistence type="predicted"/>
<comment type="caution">
    <text evidence="1">The sequence shown here is derived from an EMBL/GenBank/DDBJ whole genome shotgun (WGS) entry which is preliminary data.</text>
</comment>
<reference evidence="1" key="1">
    <citation type="submission" date="2023-05" db="EMBL/GenBank/DDBJ databases">
        <authorList>
            <person name="Zhang X."/>
        </authorList>
    </citation>
    <scope>NUCLEOTIDE SEQUENCE</scope>
    <source>
        <strain evidence="1">YF14B1</strain>
    </source>
</reference>
<dbReference type="PROSITE" id="PS51257">
    <property type="entry name" value="PROKAR_LIPOPROTEIN"/>
    <property type="match status" value="1"/>
</dbReference>
<dbReference type="Proteomes" id="UP001241110">
    <property type="component" value="Unassembled WGS sequence"/>
</dbReference>